<keyword evidence="6" id="KW-1185">Reference proteome</keyword>
<evidence type="ECO:0000313" key="6">
    <source>
        <dbReference type="Proteomes" id="UP000509510"/>
    </source>
</evidence>
<gene>
    <name evidence="5" type="ORF">TRUGW13939_05547</name>
</gene>
<dbReference type="EMBL" id="CP055900">
    <property type="protein sequence ID" value="QKX58425.1"/>
    <property type="molecule type" value="Genomic_DNA"/>
</dbReference>
<organism evidence="5 6">
    <name type="scientific">Talaromyces rugulosus</name>
    <name type="common">Penicillium rugulosum</name>
    <dbReference type="NCBI Taxonomy" id="121627"/>
    <lineage>
        <taxon>Eukaryota</taxon>
        <taxon>Fungi</taxon>
        <taxon>Dikarya</taxon>
        <taxon>Ascomycota</taxon>
        <taxon>Pezizomycotina</taxon>
        <taxon>Eurotiomycetes</taxon>
        <taxon>Eurotiomycetidae</taxon>
        <taxon>Eurotiales</taxon>
        <taxon>Trichocomaceae</taxon>
        <taxon>Talaromyces</taxon>
        <taxon>Talaromyces sect. Islandici</taxon>
    </lineage>
</organism>
<dbReference type="InterPro" id="IPR036188">
    <property type="entry name" value="FAD/NAD-bd_sf"/>
</dbReference>
<dbReference type="GO" id="GO:0071949">
    <property type="term" value="F:FAD binding"/>
    <property type="evidence" value="ECO:0007669"/>
    <property type="project" value="InterPro"/>
</dbReference>
<keyword evidence="1" id="KW-0285">Flavoprotein</keyword>
<dbReference type="Gene3D" id="3.50.50.60">
    <property type="entry name" value="FAD/NAD(P)-binding domain"/>
    <property type="match status" value="2"/>
</dbReference>
<evidence type="ECO:0000313" key="5">
    <source>
        <dbReference type="EMBL" id="QKX58425.1"/>
    </source>
</evidence>
<dbReference type="PANTHER" id="PTHR43476">
    <property type="entry name" value="3-(3-HYDROXY-PHENYL)PROPIONATE/3-HYDROXYCINNAMIC ACID HYDROXYLASE"/>
    <property type="match status" value="1"/>
</dbReference>
<dbReference type="Proteomes" id="UP000509510">
    <property type="component" value="Chromosome III"/>
</dbReference>
<evidence type="ECO:0000256" key="3">
    <source>
        <dbReference type="ARBA" id="ARBA00023002"/>
    </source>
</evidence>
<dbReference type="InterPro" id="IPR050631">
    <property type="entry name" value="PheA/TfdB_FAD_monoxygenase"/>
</dbReference>
<dbReference type="GeneID" id="55993044"/>
<accession>A0A7H8QY90</accession>
<evidence type="ECO:0000256" key="1">
    <source>
        <dbReference type="ARBA" id="ARBA00022630"/>
    </source>
</evidence>
<dbReference type="Pfam" id="PF01494">
    <property type="entry name" value="FAD_binding_3"/>
    <property type="match status" value="1"/>
</dbReference>
<dbReference type="GO" id="GO:0016491">
    <property type="term" value="F:oxidoreductase activity"/>
    <property type="evidence" value="ECO:0007669"/>
    <property type="project" value="UniProtKB-KW"/>
</dbReference>
<protein>
    <recommendedName>
        <fullName evidence="4">FAD-binding domain-containing protein</fullName>
    </recommendedName>
</protein>
<dbReference type="SUPFAM" id="SSF51905">
    <property type="entry name" value="FAD/NAD(P)-binding domain"/>
    <property type="match status" value="1"/>
</dbReference>
<dbReference type="InterPro" id="IPR002938">
    <property type="entry name" value="FAD-bd"/>
</dbReference>
<proteinExistence type="predicted"/>
<dbReference type="KEGG" id="trg:TRUGW13939_05547"/>
<dbReference type="AlphaFoldDB" id="A0A7H8QY90"/>
<dbReference type="PANTHER" id="PTHR43476:SF3">
    <property type="entry name" value="FAD-BINDING MONOOXYGENASE"/>
    <property type="match status" value="1"/>
</dbReference>
<evidence type="ECO:0000256" key="2">
    <source>
        <dbReference type="ARBA" id="ARBA00022827"/>
    </source>
</evidence>
<dbReference type="PRINTS" id="PR00420">
    <property type="entry name" value="RNGMNOXGNASE"/>
</dbReference>
<keyword evidence="2" id="KW-0274">FAD</keyword>
<name>A0A7H8QY90_TALRU</name>
<dbReference type="OrthoDB" id="10016252at2759"/>
<reference evidence="6" key="1">
    <citation type="submission" date="2020-06" db="EMBL/GenBank/DDBJ databases">
        <title>A chromosome-scale genome assembly of Talaromyces rugulosus W13939.</title>
        <authorList>
            <person name="Wang B."/>
            <person name="Guo L."/>
            <person name="Ye K."/>
            <person name="Wang L."/>
        </authorList>
    </citation>
    <scope>NUCLEOTIDE SEQUENCE [LARGE SCALE GENOMIC DNA]</scope>
    <source>
        <strain evidence="6">W13939</strain>
    </source>
</reference>
<keyword evidence="3" id="KW-0560">Oxidoreductase</keyword>
<dbReference type="RefSeq" id="XP_035344603.1">
    <property type="nucleotide sequence ID" value="XM_035488710.1"/>
</dbReference>
<evidence type="ECO:0000259" key="4">
    <source>
        <dbReference type="Pfam" id="PF01494"/>
    </source>
</evidence>
<feature type="domain" description="FAD-binding" evidence="4">
    <location>
        <begin position="9"/>
        <end position="376"/>
    </location>
</feature>
<sequence length="627" mass="71445">MTEKDWETTQVLICGCGPTGALLAGYLCRMGISSIILEKETSIATDPRGIVLDDDGIRFLQGLGLYKHIFTEIGPCIDKVKFIGGHHQDLEREPFLSIDMESSEGNTGHAGMIGHKQPALEKYLRTVVESSKLSQIRTRCTLTSIQEDKDWVYVTYTNSAGEERQVKSRFLAAADGKTGFTRKNYLEPKGIRLEWAEQAKYDETWVALNWKIHPPTPETHPSFPLWALGYSPRQVYDLFFPLGFRLLCNPRRPAVCGRFGPPEDHLWRFEFVVGSGEDDMEMTQLHKIREVVFPYFTHPGSRYGLKTDVKFPEDCIEVLRSRPFRFYARSCNKWALGRVILCGDAAHVFPPFGGQGIASGFRDAISLAWRLAIACRSDVNYEQLFKGWYLERKQQLEQSLASTVRNGDMVTSSNPLLISIRDWSFWTLQLIPSWKHWLQRGPRSEAPVSYKYTMGMPFIPDKKGGVYFPQTYCASLGTPNEIYFTDDVIFDQNQGNKLFRVVVLLNRLNEMSDAVKDMQAVEGISQDLALDGTTFFVPKCSLPDSAFDETVPDGLGDRLFRSATAEEFAQSELCKDRPFPRGYNELLMWQASKGMRYVILRPDRFVFAMCQSRLELEQAAKRLVDIF</sequence>